<dbReference type="InterPro" id="IPR000742">
    <property type="entry name" value="EGF"/>
</dbReference>
<dbReference type="PROSITE" id="PS50026">
    <property type="entry name" value="EGF_3"/>
    <property type="match status" value="1"/>
</dbReference>
<dbReference type="InterPro" id="IPR000152">
    <property type="entry name" value="EGF-type_Asp/Asn_hydroxyl_site"/>
</dbReference>
<dbReference type="SMART" id="SM00181">
    <property type="entry name" value="EGF"/>
    <property type="match status" value="1"/>
</dbReference>
<feature type="non-terminal residue" evidence="8">
    <location>
        <position position="1"/>
    </location>
</feature>
<dbReference type="FunFam" id="2.10.25.10:FF:000003">
    <property type="entry name" value="fibrillin-1 isoform X1"/>
    <property type="match status" value="1"/>
</dbReference>
<evidence type="ECO:0000256" key="5">
    <source>
        <dbReference type="PROSITE-ProRule" id="PRU00076"/>
    </source>
</evidence>
<accession>A0AAW0VPT4</accession>
<comment type="caution">
    <text evidence="8">The sequence shown here is derived from an EMBL/GenBank/DDBJ whole genome shotgun (WGS) entry which is preliminary data.</text>
</comment>
<organism evidence="8 9">
    <name type="scientific">Cherax quadricarinatus</name>
    <name type="common">Australian red claw crayfish</name>
    <dbReference type="NCBI Taxonomy" id="27406"/>
    <lineage>
        <taxon>Eukaryota</taxon>
        <taxon>Metazoa</taxon>
        <taxon>Ecdysozoa</taxon>
        <taxon>Arthropoda</taxon>
        <taxon>Crustacea</taxon>
        <taxon>Multicrustacea</taxon>
        <taxon>Malacostraca</taxon>
        <taxon>Eumalacostraca</taxon>
        <taxon>Eucarida</taxon>
        <taxon>Decapoda</taxon>
        <taxon>Pleocyemata</taxon>
        <taxon>Astacidea</taxon>
        <taxon>Parastacoidea</taxon>
        <taxon>Parastacidae</taxon>
        <taxon>Cherax</taxon>
    </lineage>
</organism>
<comment type="caution">
    <text evidence="5">Lacks conserved residue(s) required for the propagation of feature annotation.</text>
</comment>
<dbReference type="Gene3D" id="2.10.25.10">
    <property type="entry name" value="Laminin"/>
    <property type="match status" value="1"/>
</dbReference>
<feature type="domain" description="EGF-like" evidence="7">
    <location>
        <begin position="165"/>
        <end position="203"/>
    </location>
</feature>
<dbReference type="CDD" id="cd00054">
    <property type="entry name" value="EGF_CA"/>
    <property type="match status" value="1"/>
</dbReference>
<dbReference type="InterPro" id="IPR001881">
    <property type="entry name" value="EGF-like_Ca-bd_dom"/>
</dbReference>
<dbReference type="InterPro" id="IPR018097">
    <property type="entry name" value="EGF_Ca-bd_CS"/>
</dbReference>
<evidence type="ECO:0000256" key="2">
    <source>
        <dbReference type="ARBA" id="ARBA00022737"/>
    </source>
</evidence>
<dbReference type="Proteomes" id="UP001445076">
    <property type="component" value="Unassembled WGS sequence"/>
</dbReference>
<evidence type="ECO:0000256" key="3">
    <source>
        <dbReference type="ARBA" id="ARBA00023157"/>
    </source>
</evidence>
<gene>
    <name evidence="8" type="ORF">OTU49_014363</name>
</gene>
<evidence type="ECO:0000259" key="7">
    <source>
        <dbReference type="PROSITE" id="PS50026"/>
    </source>
</evidence>
<keyword evidence="9" id="KW-1185">Reference proteome</keyword>
<proteinExistence type="predicted"/>
<keyword evidence="3" id="KW-1015">Disulfide bond</keyword>
<evidence type="ECO:0000256" key="6">
    <source>
        <dbReference type="SAM" id="MobiDB-lite"/>
    </source>
</evidence>
<dbReference type="AlphaFoldDB" id="A0AAW0VPT4"/>
<dbReference type="InterPro" id="IPR049883">
    <property type="entry name" value="NOTCH1_EGF-like"/>
</dbReference>
<evidence type="ECO:0000256" key="4">
    <source>
        <dbReference type="ARBA" id="ARBA00023180"/>
    </source>
</evidence>
<dbReference type="EMBL" id="JARKIK010003613">
    <property type="protein sequence ID" value="KAK8718923.1"/>
    <property type="molecule type" value="Genomic_DNA"/>
</dbReference>
<keyword evidence="2" id="KW-0677">Repeat</keyword>
<feature type="compositionally biased region" description="Low complexity" evidence="6">
    <location>
        <begin position="83"/>
        <end position="93"/>
    </location>
</feature>
<protein>
    <recommendedName>
        <fullName evidence="7">EGF-like domain-containing protein</fullName>
    </recommendedName>
</protein>
<keyword evidence="4" id="KW-0325">Glycoprotein</keyword>
<evidence type="ECO:0000256" key="1">
    <source>
        <dbReference type="ARBA" id="ARBA00022536"/>
    </source>
</evidence>
<feature type="compositionally biased region" description="Basic and acidic residues" evidence="6">
    <location>
        <begin position="41"/>
        <end position="57"/>
    </location>
</feature>
<dbReference type="PROSITE" id="PS00010">
    <property type="entry name" value="ASX_HYDROXYL"/>
    <property type="match status" value="1"/>
</dbReference>
<feature type="compositionally biased region" description="Low complexity" evidence="6">
    <location>
        <begin position="58"/>
        <end position="73"/>
    </location>
</feature>
<dbReference type="GO" id="GO:0005509">
    <property type="term" value="F:calcium ion binding"/>
    <property type="evidence" value="ECO:0007669"/>
    <property type="project" value="InterPro"/>
</dbReference>
<dbReference type="Pfam" id="PF07645">
    <property type="entry name" value="EGF_CA"/>
    <property type="match status" value="1"/>
</dbReference>
<reference evidence="8 9" key="1">
    <citation type="journal article" date="2024" name="BMC Genomics">
        <title>Genome assembly of redclaw crayfish (Cherax quadricarinatus) provides insights into its immune adaptation and hypoxia tolerance.</title>
        <authorList>
            <person name="Liu Z."/>
            <person name="Zheng J."/>
            <person name="Li H."/>
            <person name="Fang K."/>
            <person name="Wang S."/>
            <person name="He J."/>
            <person name="Zhou D."/>
            <person name="Weng S."/>
            <person name="Chi M."/>
            <person name="Gu Z."/>
            <person name="He J."/>
            <person name="Li F."/>
            <person name="Wang M."/>
        </authorList>
    </citation>
    <scope>NUCLEOTIDE SEQUENCE [LARGE SCALE GENOMIC DNA]</scope>
    <source>
        <strain evidence="8">ZL_2023a</strain>
    </source>
</reference>
<feature type="non-terminal residue" evidence="8">
    <location>
        <position position="207"/>
    </location>
</feature>
<name>A0AAW0VPT4_CHEQU</name>
<evidence type="ECO:0000313" key="9">
    <source>
        <dbReference type="Proteomes" id="UP001445076"/>
    </source>
</evidence>
<sequence length="207" mass="21753">AFNVLCHVGIGLIPGPGDRRRPSVDGFPTTDDILTVGSGEGPHDRERPRRPEDRVPDGRPVGPDGRPVGPDGRAVGPDGSSVGPDGRPIGPDGRPIETDGRPVGPDGRPVGPDGRPVGPDVTIPGIHPEEIGSSDGTDVSRPGSSRVPVVDSGQVINPLTGQPEDFDECELMGHMMCKNGRCINTMGSFRCECNVGFRYNEPSHMCV</sequence>
<feature type="compositionally biased region" description="Low complexity" evidence="6">
    <location>
        <begin position="101"/>
        <end position="121"/>
    </location>
</feature>
<feature type="compositionally biased region" description="Low complexity" evidence="6">
    <location>
        <begin position="139"/>
        <end position="148"/>
    </location>
</feature>
<dbReference type="PROSITE" id="PS01187">
    <property type="entry name" value="EGF_CA"/>
    <property type="match status" value="1"/>
</dbReference>
<dbReference type="SUPFAM" id="SSF57196">
    <property type="entry name" value="EGF/Laminin"/>
    <property type="match status" value="1"/>
</dbReference>
<feature type="region of interest" description="Disordered" evidence="6">
    <location>
        <begin position="12"/>
        <end position="148"/>
    </location>
</feature>
<evidence type="ECO:0000313" key="8">
    <source>
        <dbReference type="EMBL" id="KAK8718923.1"/>
    </source>
</evidence>
<keyword evidence="1 5" id="KW-0245">EGF-like domain</keyword>
<dbReference type="SMART" id="SM00179">
    <property type="entry name" value="EGF_CA"/>
    <property type="match status" value="1"/>
</dbReference>